<dbReference type="eggNOG" id="ENOG5033DKD">
    <property type="taxonomic scope" value="Bacteria"/>
</dbReference>
<protein>
    <recommendedName>
        <fullName evidence="4">DUF5132 domain-containing protein</fullName>
    </recommendedName>
</protein>
<keyword evidence="1" id="KW-0472">Membrane</keyword>
<evidence type="ECO:0000313" key="3">
    <source>
        <dbReference type="Proteomes" id="UP000001203"/>
    </source>
</evidence>
<evidence type="ECO:0008006" key="4">
    <source>
        <dbReference type="Google" id="ProtNLM"/>
    </source>
</evidence>
<accession>B1WT33</accession>
<organism evidence="2 3">
    <name type="scientific">Crocosphaera subtropica (strain ATCC 51142 / BH68)</name>
    <name type="common">Cyanothece sp. (strain ATCC 51142)</name>
    <dbReference type="NCBI Taxonomy" id="43989"/>
    <lineage>
        <taxon>Bacteria</taxon>
        <taxon>Bacillati</taxon>
        <taxon>Cyanobacteriota</taxon>
        <taxon>Cyanophyceae</taxon>
        <taxon>Oscillatoriophycideae</taxon>
        <taxon>Chroococcales</taxon>
        <taxon>Aphanothecaceae</taxon>
        <taxon>Crocosphaera</taxon>
        <taxon>Crocosphaera subtropica</taxon>
    </lineage>
</organism>
<gene>
    <name evidence="2" type="ordered locus">cce_1012</name>
</gene>
<dbReference type="Proteomes" id="UP000001203">
    <property type="component" value="Chromosome circular"/>
</dbReference>
<reference evidence="2 3" key="1">
    <citation type="journal article" date="2008" name="Proc. Natl. Acad. Sci. U.S.A.">
        <title>The genome of Cyanothece 51142, a unicellular diazotrophic cyanobacterium important in the marine nitrogen cycle.</title>
        <authorList>
            <person name="Welsh E.A."/>
            <person name="Liberton M."/>
            <person name="Stoeckel J."/>
            <person name="Loh T."/>
            <person name="Elvitigala T."/>
            <person name="Wang C."/>
            <person name="Wollam A."/>
            <person name="Fulton R.S."/>
            <person name="Clifton S.W."/>
            <person name="Jacobs J.M."/>
            <person name="Aurora R."/>
            <person name="Ghosh B.K."/>
            <person name="Sherman L.A."/>
            <person name="Smith R.D."/>
            <person name="Wilson R.K."/>
            <person name="Pakrasi H.B."/>
        </authorList>
    </citation>
    <scope>NUCLEOTIDE SEQUENCE [LARGE SCALE GENOMIC DNA]</scope>
    <source>
        <strain evidence="3">ATCC 51142 / BH68</strain>
    </source>
</reference>
<proteinExistence type="predicted"/>
<dbReference type="KEGG" id="cyt:cce_1012"/>
<name>B1WT33_CROS5</name>
<sequence>MNEEYKMLESLKKAYQDNPNRTLAIGVGALVLTPVILPLLKPVAKATVKTGVILYQKTKGTLAEAGEVMGDIVAEAKAEVIAEQAQRNALPTAKSEGLNGIED</sequence>
<dbReference type="STRING" id="43989.cce_1012"/>
<keyword evidence="3" id="KW-1185">Reference proteome</keyword>
<dbReference type="Pfam" id="PF17195">
    <property type="entry name" value="DUF5132"/>
    <property type="match status" value="1"/>
</dbReference>
<dbReference type="InterPro" id="IPR033456">
    <property type="entry name" value="DUF5132"/>
</dbReference>
<dbReference type="AlphaFoldDB" id="B1WT33"/>
<dbReference type="HOGENOM" id="CLU_171738_2_0_3"/>
<keyword evidence="1" id="KW-1133">Transmembrane helix</keyword>
<evidence type="ECO:0000313" key="2">
    <source>
        <dbReference type="EMBL" id="ACB50363.1"/>
    </source>
</evidence>
<feature type="transmembrane region" description="Helical" evidence="1">
    <location>
        <begin position="20"/>
        <end position="40"/>
    </location>
</feature>
<evidence type="ECO:0000256" key="1">
    <source>
        <dbReference type="SAM" id="Phobius"/>
    </source>
</evidence>
<keyword evidence="1" id="KW-0812">Transmembrane</keyword>
<dbReference type="OrthoDB" id="465439at2"/>
<dbReference type="EMBL" id="CP000806">
    <property type="protein sequence ID" value="ACB50363.1"/>
    <property type="molecule type" value="Genomic_DNA"/>
</dbReference>